<dbReference type="KEGG" id="cbf:CLI_2442"/>
<organism evidence="1 2">
    <name type="scientific">Clostridium botulinum (strain Langeland / NCTC 10281 / Type F)</name>
    <dbReference type="NCBI Taxonomy" id="441772"/>
    <lineage>
        <taxon>Bacteria</taxon>
        <taxon>Bacillati</taxon>
        <taxon>Bacillota</taxon>
        <taxon>Clostridia</taxon>
        <taxon>Eubacteriales</taxon>
        <taxon>Clostridiaceae</taxon>
        <taxon>Clostridium</taxon>
    </lineage>
</organism>
<evidence type="ECO:0000313" key="2">
    <source>
        <dbReference type="Proteomes" id="UP000002410"/>
    </source>
</evidence>
<name>A7GFX4_CLOBL</name>
<reference evidence="2" key="1">
    <citation type="submission" date="2007-06" db="EMBL/GenBank/DDBJ databases">
        <authorList>
            <person name="Brinkac L.M."/>
            <person name="Daugherty S."/>
            <person name="Dodson R.J."/>
            <person name="Madupu R."/>
            <person name="Brown J.L."/>
            <person name="Bruce D."/>
            <person name="Detter C."/>
            <person name="Munk C."/>
            <person name="Smith L.A."/>
            <person name="Smith T.J."/>
            <person name="White O."/>
            <person name="Brettin T.S."/>
        </authorList>
    </citation>
    <scope>NUCLEOTIDE SEQUENCE [LARGE SCALE GENOMIC DNA]</scope>
    <source>
        <strain evidence="2">Langeland / NCTC 10281 / Type F</strain>
    </source>
</reference>
<dbReference type="HOGENOM" id="CLU_193579_0_0_9"/>
<dbReference type="EMBL" id="CP000728">
    <property type="protein sequence ID" value="ABS39703.1"/>
    <property type="molecule type" value="Genomic_DNA"/>
</dbReference>
<accession>A7GFX4</accession>
<dbReference type="Proteomes" id="UP000002410">
    <property type="component" value="Chromosome"/>
</dbReference>
<dbReference type="RefSeq" id="WP_012100351.1">
    <property type="nucleotide sequence ID" value="NC_009699.1"/>
</dbReference>
<evidence type="ECO:0000313" key="1">
    <source>
        <dbReference type="EMBL" id="ABS39703.1"/>
    </source>
</evidence>
<dbReference type="AlphaFoldDB" id="A7GFX4"/>
<gene>
    <name evidence="1" type="ordered locus">CLI_2442</name>
</gene>
<proteinExistence type="predicted"/>
<protein>
    <submittedName>
        <fullName evidence="1">Uncharacterized protein</fullName>
    </submittedName>
</protein>
<sequence>MNKKVAMVKFPRGSFDQEYSYKTDIEDLKNGDVLVVEANNSYSIAIFQRYSETKSRVEQATKWVVQKVDIESHEAKMFLGGSD</sequence>